<reference evidence="18 19" key="1">
    <citation type="journal article" date="2020" name="ISME J.">
        <title>Uncovering the hidden diversity of litter-decomposition mechanisms in mushroom-forming fungi.</title>
        <authorList>
            <person name="Floudas D."/>
            <person name="Bentzer J."/>
            <person name="Ahren D."/>
            <person name="Johansson T."/>
            <person name="Persson P."/>
            <person name="Tunlid A."/>
        </authorList>
    </citation>
    <scope>NUCLEOTIDE SEQUENCE [LARGE SCALE GENOMIC DNA]</scope>
    <source>
        <strain evidence="18 19">CBS 101986</strain>
    </source>
</reference>
<keyword evidence="6" id="KW-0349">Heme</keyword>
<dbReference type="Proteomes" id="UP000567179">
    <property type="component" value="Unassembled WGS sequence"/>
</dbReference>
<accession>A0A8H5EXU4</accession>
<dbReference type="PANTHER" id="PTHR47669:SF1">
    <property type="entry name" value="PHOSPHATIDYLINOSITOL TRANSFER PROTEIN SFH5"/>
    <property type="match status" value="1"/>
</dbReference>
<evidence type="ECO:0000256" key="8">
    <source>
        <dbReference type="ARBA" id="ARBA00022824"/>
    </source>
</evidence>
<dbReference type="InterPro" id="IPR036865">
    <property type="entry name" value="CRAL-TRIO_dom_sf"/>
</dbReference>
<comment type="similarity">
    <text evidence="3 15">Belongs to the SFH5 family.</text>
</comment>
<keyword evidence="19" id="KW-1185">Reference proteome</keyword>
<feature type="compositionally biased region" description="Low complexity" evidence="16">
    <location>
        <begin position="1"/>
        <end position="28"/>
    </location>
</feature>
<dbReference type="PROSITE" id="PS50191">
    <property type="entry name" value="CRAL_TRIO"/>
    <property type="match status" value="1"/>
</dbReference>
<protein>
    <recommendedName>
        <fullName evidence="15">Phosphatidylinositol transfer protein SFH5</fullName>
        <shortName evidence="15">PITP SFH5</shortName>
    </recommendedName>
</protein>
<evidence type="ECO:0000256" key="7">
    <source>
        <dbReference type="ARBA" id="ARBA00022723"/>
    </source>
</evidence>
<keyword evidence="5 15" id="KW-0963">Cytoplasm</keyword>
<dbReference type="GO" id="GO:0046872">
    <property type="term" value="F:metal ion binding"/>
    <property type="evidence" value="ECO:0007669"/>
    <property type="project" value="UniProtKB-KW"/>
</dbReference>
<evidence type="ECO:0000256" key="2">
    <source>
        <dbReference type="ARBA" id="ARBA00004406"/>
    </source>
</evidence>
<dbReference type="AlphaFoldDB" id="A0A8H5EXU4"/>
<keyword evidence="12 15" id="KW-0472">Membrane</keyword>
<dbReference type="CDD" id="cd00170">
    <property type="entry name" value="SEC14"/>
    <property type="match status" value="1"/>
</dbReference>
<dbReference type="Pfam" id="PF00650">
    <property type="entry name" value="CRAL_TRIO"/>
    <property type="match status" value="1"/>
</dbReference>
<comment type="catalytic activity">
    <reaction evidence="13">
        <text>a 1,2-diacyl-sn-glycero-3-phospho-(1D-myo-inositol)(in) = a 1,2-diacyl-sn-glycero-3-phospho-(1D-myo-inositol)(out)</text>
        <dbReference type="Rhea" id="RHEA:38691"/>
        <dbReference type="ChEBI" id="CHEBI:57880"/>
    </reaction>
    <physiologicalReaction direction="left-to-right" evidence="13">
        <dbReference type="Rhea" id="RHEA:38692"/>
    </physiologicalReaction>
</comment>
<dbReference type="PANTHER" id="PTHR47669">
    <property type="entry name" value="PHOSPHATIDYLINOSITOL TRANSFER PROTEIN SFH5"/>
    <property type="match status" value="1"/>
</dbReference>
<evidence type="ECO:0000256" key="6">
    <source>
        <dbReference type="ARBA" id="ARBA00022617"/>
    </source>
</evidence>
<dbReference type="GO" id="GO:0032541">
    <property type="term" value="C:cortical endoplasmic reticulum"/>
    <property type="evidence" value="ECO:0007669"/>
    <property type="project" value="TreeGrafter"/>
</dbReference>
<dbReference type="GO" id="GO:0043001">
    <property type="term" value="P:Golgi to plasma membrane protein transport"/>
    <property type="evidence" value="ECO:0007669"/>
    <property type="project" value="TreeGrafter"/>
</dbReference>
<keyword evidence="10" id="KW-0408">Iron</keyword>
<keyword evidence="4 15" id="KW-0813">Transport</keyword>
<dbReference type="GO" id="GO:0017157">
    <property type="term" value="P:regulation of exocytosis"/>
    <property type="evidence" value="ECO:0007669"/>
    <property type="project" value="TreeGrafter"/>
</dbReference>
<dbReference type="Gene3D" id="3.40.525.10">
    <property type="entry name" value="CRAL-TRIO lipid binding domain"/>
    <property type="match status" value="1"/>
</dbReference>
<evidence type="ECO:0000256" key="14">
    <source>
        <dbReference type="ARBA" id="ARBA00024180"/>
    </source>
</evidence>
<evidence type="ECO:0000256" key="9">
    <source>
        <dbReference type="ARBA" id="ARBA00022848"/>
    </source>
</evidence>
<keyword evidence="9 15" id="KW-0492">Microsome</keyword>
<dbReference type="EMBL" id="JAACJJ010000042">
    <property type="protein sequence ID" value="KAF5316409.1"/>
    <property type="molecule type" value="Genomic_DNA"/>
</dbReference>
<comment type="function">
    <text evidence="14">Non-classical phosphatidylinositol (PtdIns) transfer protein (PITP), which exhibits PtdIns-binding/transfer activity in the absence of detectable PtdCho-binding/transfer activity. Regulates PtdIns(4,5)P2 homeostasis at the plasma membrane. Heme-binding protein that may play a role in organic oxidant-induced stress responses.</text>
</comment>
<evidence type="ECO:0000256" key="15">
    <source>
        <dbReference type="RuleBase" id="RU367059"/>
    </source>
</evidence>
<evidence type="ECO:0000256" key="13">
    <source>
        <dbReference type="ARBA" id="ARBA00024146"/>
    </source>
</evidence>
<feature type="compositionally biased region" description="Low complexity" evidence="16">
    <location>
        <begin position="92"/>
        <end position="111"/>
    </location>
</feature>
<evidence type="ECO:0000313" key="19">
    <source>
        <dbReference type="Proteomes" id="UP000567179"/>
    </source>
</evidence>
<evidence type="ECO:0000256" key="16">
    <source>
        <dbReference type="SAM" id="MobiDB-lite"/>
    </source>
</evidence>
<dbReference type="InterPro" id="IPR036273">
    <property type="entry name" value="CRAL/TRIO_N_dom_sf"/>
</dbReference>
<gene>
    <name evidence="18" type="ORF">D9619_006306</name>
</gene>
<dbReference type="SUPFAM" id="SSF46938">
    <property type="entry name" value="CRAL/TRIO N-terminal domain"/>
    <property type="match status" value="1"/>
</dbReference>
<evidence type="ECO:0000313" key="18">
    <source>
        <dbReference type="EMBL" id="KAF5316409.1"/>
    </source>
</evidence>
<feature type="region of interest" description="Disordered" evidence="16">
    <location>
        <begin position="1"/>
        <end position="119"/>
    </location>
</feature>
<comment type="cofactor">
    <cofactor evidence="1">
        <name>heme b</name>
        <dbReference type="ChEBI" id="CHEBI:60344"/>
    </cofactor>
</comment>
<keyword evidence="8 15" id="KW-0256">Endoplasmic reticulum</keyword>
<evidence type="ECO:0000256" key="11">
    <source>
        <dbReference type="ARBA" id="ARBA00023055"/>
    </source>
</evidence>
<feature type="domain" description="CRAL-TRIO" evidence="17">
    <location>
        <begin position="218"/>
        <end position="393"/>
    </location>
</feature>
<comment type="subcellular location">
    <subcellularLocation>
        <location evidence="15">Cytoplasm</location>
    </subcellularLocation>
    <subcellularLocation>
        <location evidence="2 15">Endoplasmic reticulum membrane</location>
        <topology evidence="2 15">Peripheral membrane protein</topology>
    </subcellularLocation>
    <subcellularLocation>
        <location evidence="15">Microsome membrane</location>
        <topology evidence="15">Peripheral membrane protein</topology>
    </subcellularLocation>
</comment>
<dbReference type="SUPFAM" id="SSF52087">
    <property type="entry name" value="CRAL/TRIO domain"/>
    <property type="match status" value="1"/>
</dbReference>
<evidence type="ECO:0000259" key="17">
    <source>
        <dbReference type="PROSITE" id="PS50191"/>
    </source>
</evidence>
<keyword evidence="7" id="KW-0479">Metal-binding</keyword>
<dbReference type="SMART" id="SM00516">
    <property type="entry name" value="SEC14"/>
    <property type="match status" value="1"/>
</dbReference>
<dbReference type="GO" id="GO:0005829">
    <property type="term" value="C:cytosol"/>
    <property type="evidence" value="ECO:0007669"/>
    <property type="project" value="TreeGrafter"/>
</dbReference>
<feature type="compositionally biased region" description="Low complexity" evidence="16">
    <location>
        <begin position="50"/>
        <end position="72"/>
    </location>
</feature>
<evidence type="ECO:0000256" key="4">
    <source>
        <dbReference type="ARBA" id="ARBA00022448"/>
    </source>
</evidence>
<comment type="caution">
    <text evidence="18">The sequence shown here is derived from an EMBL/GenBank/DDBJ whole genome shotgun (WGS) entry which is preliminary data.</text>
</comment>
<dbReference type="OrthoDB" id="75724at2759"/>
<name>A0A8H5EXU4_9AGAR</name>
<evidence type="ECO:0000256" key="12">
    <source>
        <dbReference type="ARBA" id="ARBA00023136"/>
    </source>
</evidence>
<dbReference type="InterPro" id="IPR001251">
    <property type="entry name" value="CRAL-TRIO_dom"/>
</dbReference>
<proteinExistence type="inferred from homology"/>
<dbReference type="GO" id="GO:0005886">
    <property type="term" value="C:plasma membrane"/>
    <property type="evidence" value="ECO:0007669"/>
    <property type="project" value="TreeGrafter"/>
</dbReference>
<evidence type="ECO:0000256" key="1">
    <source>
        <dbReference type="ARBA" id="ARBA00001970"/>
    </source>
</evidence>
<evidence type="ECO:0000256" key="10">
    <source>
        <dbReference type="ARBA" id="ARBA00023004"/>
    </source>
</evidence>
<organism evidence="18 19">
    <name type="scientific">Psilocybe cf. subviscida</name>
    <dbReference type="NCBI Taxonomy" id="2480587"/>
    <lineage>
        <taxon>Eukaryota</taxon>
        <taxon>Fungi</taxon>
        <taxon>Dikarya</taxon>
        <taxon>Basidiomycota</taxon>
        <taxon>Agaricomycotina</taxon>
        <taxon>Agaricomycetes</taxon>
        <taxon>Agaricomycetidae</taxon>
        <taxon>Agaricales</taxon>
        <taxon>Agaricineae</taxon>
        <taxon>Strophariaceae</taxon>
        <taxon>Psilocybe</taxon>
    </lineage>
</organism>
<dbReference type="InterPro" id="IPR042938">
    <property type="entry name" value="Sfh5"/>
</dbReference>
<keyword evidence="11 15" id="KW-0445">Lipid transport</keyword>
<dbReference type="GO" id="GO:0008526">
    <property type="term" value="F:phosphatidylinositol transfer activity"/>
    <property type="evidence" value="ECO:0007669"/>
    <property type="project" value="UniProtKB-UniRule"/>
</dbReference>
<sequence length="393" mass="42200">MSATTSAPAPVPGAVPSVAVTSKPAGDASPPPPAPGAVPTLPASEAPSKPTAAPEIATATPTATFEPTAAPELSEAPHSISITTGAGVPEPTTTIASAPSSAAAQATAGTAEPDNTTSANLEELQNPLTRKFSDAEWAALKEFRSQLPDIYAAAFPDKSDARSTPINIWGIEVDPVNAHEDARTSVVLMKFLRARNLSVTEARDMFIGTLRWRDMFNIPAALEENFPKDVFGNLGHIYGQDLGGRPVIYNLYGGNEDLKSVFGDVQRFMRWRVAFMERSVYKLDFVEIDQCVQVHDYEGVSLTSRDANSKAAASEASNIFASHYPELLYKKFFVNVPTLLNWIFWVFKPIISANTLAKMSVVGTGQHALKKALSEYIPVDELPTKYGGNAEAF</sequence>
<evidence type="ECO:0000256" key="5">
    <source>
        <dbReference type="ARBA" id="ARBA00022490"/>
    </source>
</evidence>
<dbReference type="GO" id="GO:0005789">
    <property type="term" value="C:endoplasmic reticulum membrane"/>
    <property type="evidence" value="ECO:0007669"/>
    <property type="project" value="UniProtKB-SubCell"/>
</dbReference>
<evidence type="ECO:0000256" key="3">
    <source>
        <dbReference type="ARBA" id="ARBA00006667"/>
    </source>
</evidence>